<dbReference type="InterPro" id="IPR003325">
    <property type="entry name" value="TerD"/>
</dbReference>
<name>A0ABW7WX26_9NOCA</name>
<comment type="similarity">
    <text evidence="1">Belongs to the CAPAB/TerDEXZ family.</text>
</comment>
<feature type="compositionally biased region" description="Low complexity" evidence="2">
    <location>
        <begin position="169"/>
        <end position="191"/>
    </location>
</feature>
<evidence type="ECO:0000313" key="4">
    <source>
        <dbReference type="EMBL" id="MFI2473368.1"/>
    </source>
</evidence>
<dbReference type="Pfam" id="PF02342">
    <property type="entry name" value="TerD"/>
    <property type="match status" value="1"/>
</dbReference>
<accession>A0ABW7WX26</accession>
<dbReference type="InterPro" id="IPR002035">
    <property type="entry name" value="VWF_A"/>
</dbReference>
<comment type="caution">
    <text evidence="4">The sequence shown here is derived from an EMBL/GenBank/DDBJ whole genome shotgun (WGS) entry which is preliminary data.</text>
</comment>
<dbReference type="CDD" id="cd06974">
    <property type="entry name" value="TerD_like"/>
    <property type="match status" value="1"/>
</dbReference>
<proteinExistence type="inferred from homology"/>
<sequence length="490" mass="51812">MGTSLVKGQNGPVAAARVVVSVRTEAAVDLSALLVTESGTVRSDADFVFFNQPVAPGVELTSATPAALAISPAALPGEIAQVRAVLTLDDATETFGRFAPPIATIADDRGNVLYEYVIEGLGAESVVIALELYRRGAEWKVRAVGQGYAGGFAALVTDHGVVVDDDPDSSQSADPTPPASLAAPSLAPAPPSEVAVADSAARMTSHPQAAVAGASPSATVPASGSVQVPAAVGDPGSALAQGKRSLVPDVRTVPGEAKLSFEKRTVLDLRKREVAKVLIDKDALGVRARVVLVIDKTGSMVKQYRKKVVHRVVERMIPVATQLDDDGTLEAYLYALSYTRLPDIAVADADRWSETYLHLSGTHAGIDYTGLGGRNDELPIMRAVIDTLRPGDRPTLVLFFTDGGFAKKQEIAALMREASRLPAFWQFVGLGQANYGLLRSIDEMDGRLVDNAGFFALDDIDRVDDAQLYTRLLGEFPQWLRAARAAGVTS</sequence>
<evidence type="ECO:0000256" key="1">
    <source>
        <dbReference type="ARBA" id="ARBA00008775"/>
    </source>
</evidence>
<feature type="region of interest" description="Disordered" evidence="2">
    <location>
        <begin position="163"/>
        <end position="191"/>
    </location>
</feature>
<reference evidence="4 5" key="1">
    <citation type="submission" date="2024-10" db="EMBL/GenBank/DDBJ databases">
        <title>The Natural Products Discovery Center: Release of the First 8490 Sequenced Strains for Exploring Actinobacteria Biosynthetic Diversity.</title>
        <authorList>
            <person name="Kalkreuter E."/>
            <person name="Kautsar S.A."/>
            <person name="Yang D."/>
            <person name="Bader C.D."/>
            <person name="Teijaro C.N."/>
            <person name="Fluegel L."/>
            <person name="Davis C.M."/>
            <person name="Simpson J.R."/>
            <person name="Lauterbach L."/>
            <person name="Steele A.D."/>
            <person name="Gui C."/>
            <person name="Meng S."/>
            <person name="Li G."/>
            <person name="Viehrig K."/>
            <person name="Ye F."/>
            <person name="Su P."/>
            <person name="Kiefer A.F."/>
            <person name="Nichols A."/>
            <person name="Cepeda A.J."/>
            <person name="Yan W."/>
            <person name="Fan B."/>
            <person name="Jiang Y."/>
            <person name="Adhikari A."/>
            <person name="Zheng C.-J."/>
            <person name="Schuster L."/>
            <person name="Cowan T.M."/>
            <person name="Smanski M.J."/>
            <person name="Chevrette M.G."/>
            <person name="De Carvalho L.P.S."/>
            <person name="Shen B."/>
        </authorList>
    </citation>
    <scope>NUCLEOTIDE SEQUENCE [LARGE SCALE GENOMIC DNA]</scope>
    <source>
        <strain evidence="4 5">NPDC019275</strain>
    </source>
</reference>
<dbReference type="PANTHER" id="PTHR32097">
    <property type="entry name" value="CAMP-BINDING PROTEIN 1-RELATED"/>
    <property type="match status" value="1"/>
</dbReference>
<dbReference type="Proteomes" id="UP001611415">
    <property type="component" value="Unassembled WGS sequence"/>
</dbReference>
<dbReference type="InterPro" id="IPR036465">
    <property type="entry name" value="vWFA_dom_sf"/>
</dbReference>
<dbReference type="SUPFAM" id="SSF53300">
    <property type="entry name" value="vWA-like"/>
    <property type="match status" value="1"/>
</dbReference>
<dbReference type="SMART" id="SM00327">
    <property type="entry name" value="VWA"/>
    <property type="match status" value="1"/>
</dbReference>
<evidence type="ECO:0000313" key="5">
    <source>
        <dbReference type="Proteomes" id="UP001611415"/>
    </source>
</evidence>
<evidence type="ECO:0000259" key="3">
    <source>
        <dbReference type="PROSITE" id="PS50234"/>
    </source>
</evidence>
<keyword evidence="5" id="KW-1185">Reference proteome</keyword>
<gene>
    <name evidence="4" type="ORF">ACH49W_08305</name>
</gene>
<feature type="domain" description="VWFA" evidence="3">
    <location>
        <begin position="289"/>
        <end position="472"/>
    </location>
</feature>
<dbReference type="InterPro" id="IPR019303">
    <property type="entry name" value="vWA_TerF_C"/>
</dbReference>
<dbReference type="PROSITE" id="PS50234">
    <property type="entry name" value="VWFA"/>
    <property type="match status" value="1"/>
</dbReference>
<dbReference type="Gene3D" id="2.60.60.30">
    <property type="entry name" value="sav2460 like domains"/>
    <property type="match status" value="1"/>
</dbReference>
<protein>
    <submittedName>
        <fullName evidence="4">VWA domain-containing protein</fullName>
    </submittedName>
</protein>
<dbReference type="EMBL" id="JBIRYO010000004">
    <property type="protein sequence ID" value="MFI2473368.1"/>
    <property type="molecule type" value="Genomic_DNA"/>
</dbReference>
<organism evidence="4 5">
    <name type="scientific">Nocardia xishanensis</name>
    <dbReference type="NCBI Taxonomy" id="238964"/>
    <lineage>
        <taxon>Bacteria</taxon>
        <taxon>Bacillati</taxon>
        <taxon>Actinomycetota</taxon>
        <taxon>Actinomycetes</taxon>
        <taxon>Mycobacteriales</taxon>
        <taxon>Nocardiaceae</taxon>
        <taxon>Nocardia</taxon>
    </lineage>
</organism>
<dbReference type="RefSeq" id="WP_397091986.1">
    <property type="nucleotide sequence ID" value="NZ_JBIRYO010000004.1"/>
</dbReference>
<dbReference type="Pfam" id="PF10138">
    <property type="entry name" value="vWA-TerF-like"/>
    <property type="match status" value="1"/>
</dbReference>
<evidence type="ECO:0000256" key="2">
    <source>
        <dbReference type="SAM" id="MobiDB-lite"/>
    </source>
</evidence>
<dbReference type="InterPro" id="IPR051324">
    <property type="entry name" value="Stress/Tellurium_Resist"/>
</dbReference>
<dbReference type="PANTHER" id="PTHR32097:SF4">
    <property type="entry name" value="GENERAL STRESS PROTEIN 16U"/>
    <property type="match status" value="1"/>
</dbReference>